<evidence type="ECO:0000313" key="1">
    <source>
        <dbReference type="EMBL" id="KAJ1890385.1"/>
    </source>
</evidence>
<gene>
    <name evidence="1" type="primary">PCF11_1</name>
    <name evidence="1" type="ORF">LPJ66_007514</name>
</gene>
<keyword evidence="2" id="KW-1185">Reference proteome</keyword>
<proteinExistence type="predicted"/>
<name>A0ACC1I8N4_9FUNG</name>
<dbReference type="Proteomes" id="UP001150581">
    <property type="component" value="Unassembled WGS sequence"/>
</dbReference>
<organism evidence="1 2">
    <name type="scientific">Kickxella alabastrina</name>
    <dbReference type="NCBI Taxonomy" id="61397"/>
    <lineage>
        <taxon>Eukaryota</taxon>
        <taxon>Fungi</taxon>
        <taxon>Fungi incertae sedis</taxon>
        <taxon>Zoopagomycota</taxon>
        <taxon>Kickxellomycotina</taxon>
        <taxon>Kickxellomycetes</taxon>
        <taxon>Kickxellales</taxon>
        <taxon>Kickxellaceae</taxon>
        <taxon>Kickxella</taxon>
    </lineage>
</organism>
<accession>A0ACC1I8N4</accession>
<sequence>MWEAAANDDDVVMGNSAQGESNTKDEGANSAKNIEELKRKTLAVPSGYNNSPCAICKEPFERRFNEDEEDWQFVNAVEVDGTIYHATCNANQTRSIGLLPSPVDSTSGNQ</sequence>
<dbReference type="EMBL" id="JANBPG010001352">
    <property type="protein sequence ID" value="KAJ1890385.1"/>
    <property type="molecule type" value="Genomic_DNA"/>
</dbReference>
<reference evidence="1" key="1">
    <citation type="submission" date="2022-07" db="EMBL/GenBank/DDBJ databases">
        <title>Phylogenomic reconstructions and comparative analyses of Kickxellomycotina fungi.</title>
        <authorList>
            <person name="Reynolds N.K."/>
            <person name="Stajich J.E."/>
            <person name="Barry K."/>
            <person name="Grigoriev I.V."/>
            <person name="Crous P."/>
            <person name="Smith M.E."/>
        </authorList>
    </citation>
    <scope>NUCLEOTIDE SEQUENCE</scope>
    <source>
        <strain evidence="1">Benny 63K</strain>
    </source>
</reference>
<protein>
    <submittedName>
        <fullName evidence="1">mRNA 3' end processing factor</fullName>
    </submittedName>
</protein>
<comment type="caution">
    <text evidence="1">The sequence shown here is derived from an EMBL/GenBank/DDBJ whole genome shotgun (WGS) entry which is preliminary data.</text>
</comment>
<evidence type="ECO:0000313" key="2">
    <source>
        <dbReference type="Proteomes" id="UP001150581"/>
    </source>
</evidence>